<name>A0A0L8AL02_9BACT</name>
<keyword evidence="4" id="KW-1185">Reference proteome</keyword>
<accession>A0A0L8AL02</accession>
<gene>
    <name evidence="3" type="ORF">OB69_07275</name>
</gene>
<dbReference type="InterPro" id="IPR012338">
    <property type="entry name" value="Beta-lactam/transpept-like"/>
</dbReference>
<dbReference type="InterPro" id="IPR000667">
    <property type="entry name" value="Peptidase_S13"/>
</dbReference>
<evidence type="ECO:0000313" key="4">
    <source>
        <dbReference type="Proteomes" id="UP000036908"/>
    </source>
</evidence>
<organism evidence="3 4">
    <name type="scientific">Roseivirga seohaensis subsp. aquiponti</name>
    <dbReference type="NCBI Taxonomy" id="1566026"/>
    <lineage>
        <taxon>Bacteria</taxon>
        <taxon>Pseudomonadati</taxon>
        <taxon>Bacteroidota</taxon>
        <taxon>Cytophagia</taxon>
        <taxon>Cytophagales</taxon>
        <taxon>Roseivirgaceae</taxon>
        <taxon>Roseivirga</taxon>
    </lineage>
</organism>
<protein>
    <recommendedName>
        <fullName evidence="5">D-alanyl-D-alanine carboxypeptidase</fullName>
    </recommendedName>
</protein>
<dbReference type="PATRIC" id="fig|1566026.4.peg.3286"/>
<evidence type="ECO:0000256" key="1">
    <source>
        <dbReference type="ARBA" id="ARBA00006096"/>
    </source>
</evidence>
<evidence type="ECO:0000256" key="2">
    <source>
        <dbReference type="ARBA" id="ARBA00022801"/>
    </source>
</evidence>
<comment type="caution">
    <text evidence="3">The sequence shown here is derived from an EMBL/GenBank/DDBJ whole genome shotgun (WGS) entry which is preliminary data.</text>
</comment>
<dbReference type="GO" id="GO:0006508">
    <property type="term" value="P:proteolysis"/>
    <property type="evidence" value="ECO:0007669"/>
    <property type="project" value="InterPro"/>
</dbReference>
<dbReference type="GO" id="GO:0004185">
    <property type="term" value="F:serine-type carboxypeptidase activity"/>
    <property type="evidence" value="ECO:0007669"/>
    <property type="project" value="InterPro"/>
</dbReference>
<proteinExistence type="inferred from homology"/>
<reference evidence="4" key="1">
    <citation type="submission" date="2014-11" db="EMBL/GenBank/DDBJ databases">
        <title>Genome sequencing of Roseivirga sp. D-25.</title>
        <authorList>
            <person name="Selvaratnam C."/>
            <person name="Thevarajoo S."/>
            <person name="Goh K.M."/>
            <person name="Eee R."/>
            <person name="Chan K.-G."/>
            <person name="Chong C.S."/>
        </authorList>
    </citation>
    <scope>NUCLEOTIDE SEQUENCE [LARGE SCALE GENOMIC DNA]</scope>
    <source>
        <strain evidence="4">D-25</strain>
    </source>
</reference>
<keyword evidence="2" id="KW-0378">Hydrolase</keyword>
<dbReference type="Pfam" id="PF02113">
    <property type="entry name" value="Peptidase_S13"/>
    <property type="match status" value="2"/>
</dbReference>
<dbReference type="AlphaFoldDB" id="A0A0L8AL02"/>
<dbReference type="PANTHER" id="PTHR30023:SF0">
    <property type="entry name" value="PENICILLIN-SENSITIVE CARBOXYPEPTIDASE A"/>
    <property type="match status" value="1"/>
</dbReference>
<dbReference type="EMBL" id="JSVA01000008">
    <property type="protein sequence ID" value="KOF03123.1"/>
    <property type="molecule type" value="Genomic_DNA"/>
</dbReference>
<dbReference type="Gene3D" id="3.40.710.10">
    <property type="entry name" value="DD-peptidase/beta-lactamase superfamily"/>
    <property type="match status" value="2"/>
</dbReference>
<comment type="similarity">
    <text evidence="1">Belongs to the peptidase S13 family.</text>
</comment>
<dbReference type="SUPFAM" id="SSF56601">
    <property type="entry name" value="beta-lactamase/transpeptidase-like"/>
    <property type="match status" value="1"/>
</dbReference>
<dbReference type="Proteomes" id="UP000036908">
    <property type="component" value="Unassembled WGS sequence"/>
</dbReference>
<evidence type="ECO:0000313" key="3">
    <source>
        <dbReference type="EMBL" id="KOF03123.1"/>
    </source>
</evidence>
<sequence>MKWPSFMSKKLLILLICSIISIQGLHAQRYSKKKILKDLKDLPGFEQAFVGFKLVDSKNGKTIASQFEDKYMTPASNTKLFTLYAGIHFLGNNIPALQYIIKDDSLIFWGTGNPLFLHPEYNDTTAFHFLKSRTEKLYYWPRPMEDDRFGPGWGWDDYNGYYSAEKSVFPIYRNSVTAYLNKEKKTIDVSPSYFKPNFKLKKDSLIRLRSYTQREEFENQYEYAFPSNHDFDIVGYSAIDTLTRPFHYSTDLFTALLSDTLKKEITLVEKPKNFRFAQTLYTSLSDTLYKHMLQESDNLFAEQILLMASGLESDTLSTEAIIQKTKTSLFRNQPDELVWEDGSGLSRYNMFTPRTITNLLSKLHKELGEERLFELLPAGGISGTLKDWYAGETEPYIYAKSGSLRNNYTLSGYLKTRKGRILIFSFIVNHYEHSSDQVKESIEALLSKIRAFY</sequence>
<dbReference type="PANTHER" id="PTHR30023">
    <property type="entry name" value="D-ALANYL-D-ALANINE CARBOXYPEPTIDASE"/>
    <property type="match status" value="1"/>
</dbReference>
<dbReference type="PRINTS" id="PR00922">
    <property type="entry name" value="DADACBPTASE3"/>
</dbReference>
<evidence type="ECO:0008006" key="5">
    <source>
        <dbReference type="Google" id="ProtNLM"/>
    </source>
</evidence>
<dbReference type="OrthoDB" id="9802627at2"/>
<dbReference type="GO" id="GO:0000270">
    <property type="term" value="P:peptidoglycan metabolic process"/>
    <property type="evidence" value="ECO:0007669"/>
    <property type="project" value="TreeGrafter"/>
</dbReference>